<feature type="region of interest" description="Disordered" evidence="12">
    <location>
        <begin position="359"/>
        <end position="380"/>
    </location>
</feature>
<keyword evidence="7" id="KW-0413">Isomerase</keyword>
<dbReference type="EC" id="5.6.2.4" evidence="9"/>
<dbReference type="SUPFAM" id="SSF52540">
    <property type="entry name" value="P-loop containing nucleoside triphosphate hydrolases"/>
    <property type="match status" value="1"/>
</dbReference>
<dbReference type="PROSITE" id="PS51217">
    <property type="entry name" value="UVRD_HELICASE_CTER"/>
    <property type="match status" value="1"/>
</dbReference>
<dbReference type="PANTHER" id="PTHR11070">
    <property type="entry name" value="UVRD / RECB / PCRA DNA HELICASE FAMILY MEMBER"/>
    <property type="match status" value="1"/>
</dbReference>
<proteinExistence type="inferred from homology"/>
<dbReference type="AlphaFoldDB" id="A0A7S8EBQ0"/>
<dbReference type="Proteomes" id="UP000594468">
    <property type="component" value="Chromosome"/>
</dbReference>
<dbReference type="GO" id="GO:0033202">
    <property type="term" value="C:DNA helicase complex"/>
    <property type="evidence" value="ECO:0007669"/>
    <property type="project" value="TreeGrafter"/>
</dbReference>
<dbReference type="InterPro" id="IPR014017">
    <property type="entry name" value="DNA_helicase_UvrD-like_C"/>
</dbReference>
<evidence type="ECO:0000256" key="1">
    <source>
        <dbReference type="ARBA" id="ARBA00009922"/>
    </source>
</evidence>
<keyword evidence="3 11" id="KW-0378">Hydrolase</keyword>
<evidence type="ECO:0000256" key="10">
    <source>
        <dbReference type="ARBA" id="ARBA00048988"/>
    </source>
</evidence>
<evidence type="ECO:0000256" key="3">
    <source>
        <dbReference type="ARBA" id="ARBA00022801"/>
    </source>
</evidence>
<feature type="binding site" evidence="11">
    <location>
        <begin position="38"/>
        <end position="45"/>
    </location>
    <ligand>
        <name>ATP</name>
        <dbReference type="ChEBI" id="CHEBI:30616"/>
    </ligand>
</feature>
<dbReference type="Pfam" id="PF13361">
    <property type="entry name" value="UvrD_C"/>
    <property type="match status" value="1"/>
</dbReference>
<evidence type="ECO:0000256" key="6">
    <source>
        <dbReference type="ARBA" id="ARBA00023125"/>
    </source>
</evidence>
<keyword evidence="2 11" id="KW-0547">Nucleotide-binding</keyword>
<dbReference type="GO" id="GO:0005524">
    <property type="term" value="F:ATP binding"/>
    <property type="evidence" value="ECO:0007669"/>
    <property type="project" value="UniProtKB-UniRule"/>
</dbReference>
<sequence>MSENTLPEPNNASRRRFVPRPKQADVLAYQGGKMGVSAVPGSGKTATLSYLAAKLVAQTDLEPNQEILVVTLVKSAVGNFATSMAGYLRDEFNLLPGLGYRVRTLHGLANDIVHERPGLVGLSDTFTVLDERAADDILQEAVETWARANPDSPDQYLTPEHFGNQYTRTNHWPDLIKNMASNFIRQAKDLQIPVQEIADLIEAYGDPLPLAAICTEIYDQYERSLRYRGAVDFQDLIRLALRILRLDADYLARLQHRFPYILEDEAQDSSKLQEDILRLLAGDGGNWVRVGDPNQAIYETFTTANPKFLRDFLEEIDVVPRTLPNSGRSTISIINLANYLIDWSIKHPNKAIRAREPLSKPHIEPTPPGDPQGNPPNDPRAVVLVGSKFSGDDERQTIINNLKEWLPDNPDKTCAVLMPINSSGAKMVQSLRKEGIKYVENLRSTSGTRAIVGALNFVLTYLEDPKDSSRLGQVYRVWRRDDRGDADEERSIENVVKALRGIHSVEDFLYPRATDWLEANAGDNEALMARLVAFRALVRRWQAASDLPIDQLILTISADLFKLETDIATAYAVALYLRRFAELHPEARLPEYRQELEDIAKGKRNFSGISDADDAFDPDEHKGEVTVTTMHKAKGLEWDRVYIMAANNYNYPSADPFDSFMGERWFIRNELNLEAEALGQLNALYTHTPYQEGQPTQDARIEYAAERLRLLYVGITRARRELVITWNTGRNGEQVEARPVAALRGWWVQQRERA</sequence>
<comment type="catalytic activity">
    <reaction evidence="8">
        <text>Couples ATP hydrolysis with the unwinding of duplex DNA by translocating in the 3'-5' direction.</text>
        <dbReference type="EC" id="5.6.2.4"/>
    </reaction>
</comment>
<evidence type="ECO:0000256" key="12">
    <source>
        <dbReference type="SAM" id="MobiDB-lite"/>
    </source>
</evidence>
<evidence type="ECO:0000256" key="8">
    <source>
        <dbReference type="ARBA" id="ARBA00034617"/>
    </source>
</evidence>
<comment type="catalytic activity">
    <reaction evidence="10">
        <text>ATP + H2O = ADP + phosphate + H(+)</text>
        <dbReference type="Rhea" id="RHEA:13065"/>
        <dbReference type="ChEBI" id="CHEBI:15377"/>
        <dbReference type="ChEBI" id="CHEBI:15378"/>
        <dbReference type="ChEBI" id="CHEBI:30616"/>
        <dbReference type="ChEBI" id="CHEBI:43474"/>
        <dbReference type="ChEBI" id="CHEBI:456216"/>
        <dbReference type="EC" id="5.6.2.4"/>
    </reaction>
</comment>
<keyword evidence="6" id="KW-0238">DNA-binding</keyword>
<keyword evidence="5 11" id="KW-0067">ATP-binding</keyword>
<dbReference type="RefSeq" id="WP_195172070.1">
    <property type="nucleotide sequence ID" value="NZ_CP062983.1"/>
</dbReference>
<evidence type="ECO:0000256" key="9">
    <source>
        <dbReference type="ARBA" id="ARBA00034808"/>
    </source>
</evidence>
<evidence type="ECO:0000256" key="7">
    <source>
        <dbReference type="ARBA" id="ARBA00023235"/>
    </source>
</evidence>
<dbReference type="GO" id="GO:0043138">
    <property type="term" value="F:3'-5' DNA helicase activity"/>
    <property type="evidence" value="ECO:0007669"/>
    <property type="project" value="UniProtKB-EC"/>
</dbReference>
<dbReference type="Gene3D" id="1.10.486.10">
    <property type="entry name" value="PCRA, domain 4"/>
    <property type="match status" value="1"/>
</dbReference>
<comment type="similarity">
    <text evidence="1">Belongs to the helicase family. UvrD subfamily.</text>
</comment>
<evidence type="ECO:0000256" key="11">
    <source>
        <dbReference type="PROSITE-ProRule" id="PRU00560"/>
    </source>
</evidence>
<dbReference type="InterPro" id="IPR027417">
    <property type="entry name" value="P-loop_NTPase"/>
</dbReference>
<gene>
    <name evidence="15" type="ORF">G4Y79_06395</name>
</gene>
<evidence type="ECO:0000256" key="2">
    <source>
        <dbReference type="ARBA" id="ARBA00022741"/>
    </source>
</evidence>
<dbReference type="Gene3D" id="3.40.50.300">
    <property type="entry name" value="P-loop containing nucleotide triphosphate hydrolases"/>
    <property type="match status" value="2"/>
</dbReference>
<dbReference type="PANTHER" id="PTHR11070:SF2">
    <property type="entry name" value="ATP-DEPENDENT DNA HELICASE SRS2"/>
    <property type="match status" value="1"/>
</dbReference>
<evidence type="ECO:0000259" key="13">
    <source>
        <dbReference type="PROSITE" id="PS51198"/>
    </source>
</evidence>
<dbReference type="PROSITE" id="PS51198">
    <property type="entry name" value="UVRD_HELICASE_ATP_BIND"/>
    <property type="match status" value="1"/>
</dbReference>
<dbReference type="GO" id="GO:0003677">
    <property type="term" value="F:DNA binding"/>
    <property type="evidence" value="ECO:0007669"/>
    <property type="project" value="UniProtKB-KW"/>
</dbReference>
<dbReference type="InterPro" id="IPR000212">
    <property type="entry name" value="DNA_helicase_UvrD/REP"/>
</dbReference>
<name>A0A7S8EBQ0_9CHLR</name>
<dbReference type="InterPro" id="IPR014016">
    <property type="entry name" value="UvrD-like_ATP-bd"/>
</dbReference>
<feature type="domain" description="UvrD-like helicase C-terminal" evidence="14">
    <location>
        <begin position="349"/>
        <end position="635"/>
    </location>
</feature>
<evidence type="ECO:0000313" key="16">
    <source>
        <dbReference type="Proteomes" id="UP000594468"/>
    </source>
</evidence>
<evidence type="ECO:0000313" key="15">
    <source>
        <dbReference type="EMBL" id="QPC84006.1"/>
    </source>
</evidence>
<keyword evidence="4 11" id="KW-0347">Helicase</keyword>
<dbReference type="GO" id="GO:0000725">
    <property type="term" value="P:recombinational repair"/>
    <property type="evidence" value="ECO:0007669"/>
    <property type="project" value="TreeGrafter"/>
</dbReference>
<dbReference type="GO" id="GO:0016787">
    <property type="term" value="F:hydrolase activity"/>
    <property type="evidence" value="ECO:0007669"/>
    <property type="project" value="UniProtKB-UniRule"/>
</dbReference>
<evidence type="ECO:0000256" key="4">
    <source>
        <dbReference type="ARBA" id="ARBA00022806"/>
    </source>
</evidence>
<evidence type="ECO:0000259" key="14">
    <source>
        <dbReference type="PROSITE" id="PS51217"/>
    </source>
</evidence>
<organism evidence="15 16">
    <name type="scientific">Phototrophicus methaneseepsis</name>
    <dbReference type="NCBI Taxonomy" id="2710758"/>
    <lineage>
        <taxon>Bacteria</taxon>
        <taxon>Bacillati</taxon>
        <taxon>Chloroflexota</taxon>
        <taxon>Candidatus Thermofontia</taxon>
        <taxon>Phototrophicales</taxon>
        <taxon>Phototrophicaceae</taxon>
        <taxon>Phototrophicus</taxon>
    </lineage>
</organism>
<dbReference type="GO" id="GO:0005829">
    <property type="term" value="C:cytosol"/>
    <property type="evidence" value="ECO:0007669"/>
    <property type="project" value="TreeGrafter"/>
</dbReference>
<dbReference type="Gene3D" id="1.10.10.160">
    <property type="match status" value="1"/>
</dbReference>
<reference evidence="15 16" key="1">
    <citation type="submission" date="2020-02" db="EMBL/GenBank/DDBJ databases">
        <authorList>
            <person name="Zheng R.K."/>
            <person name="Sun C.M."/>
        </authorList>
    </citation>
    <scope>NUCLEOTIDE SEQUENCE [LARGE SCALE GENOMIC DNA]</scope>
    <source>
        <strain evidence="16">rifampicinis</strain>
    </source>
</reference>
<keyword evidence="16" id="KW-1185">Reference proteome</keyword>
<dbReference type="EMBL" id="CP062983">
    <property type="protein sequence ID" value="QPC84006.1"/>
    <property type="molecule type" value="Genomic_DNA"/>
</dbReference>
<dbReference type="InterPro" id="IPR013986">
    <property type="entry name" value="DExx_box_DNA_helicase_dom_sf"/>
</dbReference>
<dbReference type="Pfam" id="PF00580">
    <property type="entry name" value="UvrD-helicase"/>
    <property type="match status" value="1"/>
</dbReference>
<feature type="compositionally biased region" description="Pro residues" evidence="12">
    <location>
        <begin position="364"/>
        <end position="378"/>
    </location>
</feature>
<protein>
    <recommendedName>
        <fullName evidence="9">DNA 3'-5' helicase</fullName>
        <ecNumber evidence="9">5.6.2.4</ecNumber>
    </recommendedName>
</protein>
<feature type="domain" description="UvrD-like helicase ATP-binding" evidence="13">
    <location>
        <begin position="17"/>
        <end position="330"/>
    </location>
</feature>
<dbReference type="KEGG" id="pmet:G4Y79_06395"/>
<evidence type="ECO:0000256" key="5">
    <source>
        <dbReference type="ARBA" id="ARBA00022840"/>
    </source>
</evidence>
<accession>A0A7S8EBQ0</accession>